<dbReference type="InterPro" id="IPR036388">
    <property type="entry name" value="WH-like_DNA-bd_sf"/>
</dbReference>
<evidence type="ECO:0000259" key="7">
    <source>
        <dbReference type="PROSITE" id="PS50110"/>
    </source>
</evidence>
<reference evidence="8" key="1">
    <citation type="journal article" date="2014" name="Int. J. Syst. Evol. Microbiol.">
        <title>Complete genome of a new Firmicutes species belonging to the dominant human colonic microbiota ('Ruminococcus bicirculans') reveals two chromosomes and a selective capacity to utilize plant glucans.</title>
        <authorList>
            <consortium name="NISC Comparative Sequencing Program"/>
            <person name="Wegmann U."/>
            <person name="Louis P."/>
            <person name="Goesmann A."/>
            <person name="Henrissat B."/>
            <person name="Duncan S.H."/>
            <person name="Flint H.J."/>
        </authorList>
    </citation>
    <scope>NUCLEOTIDE SEQUENCE</scope>
    <source>
        <strain evidence="8">CCM 8490</strain>
    </source>
</reference>
<dbReference type="PRINTS" id="PR00038">
    <property type="entry name" value="HTHLUXR"/>
</dbReference>
<dbReference type="Pfam" id="PF00196">
    <property type="entry name" value="GerE"/>
    <property type="match status" value="1"/>
</dbReference>
<dbReference type="SMART" id="SM00421">
    <property type="entry name" value="HTH_LUXR"/>
    <property type="match status" value="1"/>
</dbReference>
<keyword evidence="1 5" id="KW-0597">Phosphoprotein</keyword>
<reference evidence="11" key="3">
    <citation type="journal article" date="2019" name="Int. J. Syst. Evol. Microbiol.">
        <title>The Global Catalogue of Microorganisms (GCM) 10K type strain sequencing project: providing services to taxonomists for standard genome sequencing and annotation.</title>
        <authorList>
            <consortium name="The Broad Institute Genomics Platform"/>
            <consortium name="The Broad Institute Genome Sequencing Center for Infectious Disease"/>
            <person name="Wu L."/>
            <person name="Ma J."/>
        </authorList>
    </citation>
    <scope>NUCLEOTIDE SEQUENCE [LARGE SCALE GENOMIC DNA]</scope>
    <source>
        <strain evidence="11">CCM 8490</strain>
    </source>
</reference>
<dbReference type="InterPro" id="IPR016032">
    <property type="entry name" value="Sig_transdc_resp-reg_C-effctor"/>
</dbReference>
<keyword evidence="3 8" id="KW-0238">DNA-binding</keyword>
<name>A0A420D9W7_9FLAO</name>
<feature type="modified residue" description="4-aspartylphosphate" evidence="5">
    <location>
        <position position="54"/>
    </location>
</feature>
<dbReference type="SMART" id="SM00448">
    <property type="entry name" value="REC"/>
    <property type="match status" value="1"/>
</dbReference>
<dbReference type="PROSITE" id="PS00622">
    <property type="entry name" value="HTH_LUXR_1"/>
    <property type="match status" value="1"/>
</dbReference>
<dbReference type="InterPro" id="IPR058245">
    <property type="entry name" value="NreC/VraR/RcsB-like_REC"/>
</dbReference>
<gene>
    <name evidence="9" type="ORF">BXY58_1963</name>
    <name evidence="8" type="ORF">GCM10007332_19930</name>
</gene>
<reference evidence="9 10" key="2">
    <citation type="submission" date="2018-09" db="EMBL/GenBank/DDBJ databases">
        <title>Genomic Encyclopedia of Archaeal and Bacterial Type Strains, Phase II (KMG-II): from individual species to whole genera.</title>
        <authorList>
            <person name="Goeker M."/>
        </authorList>
    </citation>
    <scope>NUCLEOTIDE SEQUENCE [LARGE SCALE GENOMIC DNA]</scope>
    <source>
        <strain evidence="9 10">DSM 27620</strain>
    </source>
</reference>
<keyword evidence="2" id="KW-0805">Transcription regulation</keyword>
<dbReference type="AlphaFoldDB" id="A0A420D9W7"/>
<reference evidence="8" key="4">
    <citation type="submission" date="2024-05" db="EMBL/GenBank/DDBJ databases">
        <authorList>
            <person name="Sun Q."/>
            <person name="Sedlacek I."/>
        </authorList>
    </citation>
    <scope>NUCLEOTIDE SEQUENCE</scope>
    <source>
        <strain evidence="8">CCM 8490</strain>
    </source>
</reference>
<dbReference type="InterPro" id="IPR039420">
    <property type="entry name" value="WalR-like"/>
</dbReference>
<sequence>MIKIGIVDDHQLFLDGLTSILSAQEDFKIIFAVDNAMLALQLIQKQPIDILITDISMPNMNGLELIHLIKQKQSDIKIIVMSSFRDLVNKKHIDAYLLKNTPKEQLIEVIKNLHNKNEKHYYSKKIDNQDINFKKNILSPREKEIVIAISKGYSSSEISNMFYISINTVETHRKNIFYKLNITNTAQLVSIAMKLGIID</sequence>
<keyword evidence="11" id="KW-1185">Reference proteome</keyword>
<comment type="caution">
    <text evidence="9">The sequence shown here is derived from an EMBL/GenBank/DDBJ whole genome shotgun (WGS) entry which is preliminary data.</text>
</comment>
<dbReference type="Proteomes" id="UP000658202">
    <property type="component" value="Unassembled WGS sequence"/>
</dbReference>
<protein>
    <submittedName>
        <fullName evidence="8">DNA-binding response regulator</fullName>
    </submittedName>
    <submittedName>
        <fullName evidence="9">LuxR family two component transcriptional regulator</fullName>
    </submittedName>
</protein>
<dbReference type="PANTHER" id="PTHR43214:SF41">
    <property type="entry name" value="NITRATE_NITRITE RESPONSE REGULATOR PROTEIN NARP"/>
    <property type="match status" value="1"/>
</dbReference>
<dbReference type="GO" id="GO:0003677">
    <property type="term" value="F:DNA binding"/>
    <property type="evidence" value="ECO:0007669"/>
    <property type="project" value="UniProtKB-KW"/>
</dbReference>
<evidence type="ECO:0000256" key="5">
    <source>
        <dbReference type="PROSITE-ProRule" id="PRU00169"/>
    </source>
</evidence>
<evidence type="ECO:0000313" key="11">
    <source>
        <dbReference type="Proteomes" id="UP000658202"/>
    </source>
</evidence>
<feature type="domain" description="HTH luxR-type" evidence="6">
    <location>
        <begin position="131"/>
        <end position="196"/>
    </location>
</feature>
<dbReference type="EMBL" id="RAQH01000004">
    <property type="protein sequence ID" value="RKE87827.1"/>
    <property type="molecule type" value="Genomic_DNA"/>
</dbReference>
<dbReference type="Pfam" id="PF00072">
    <property type="entry name" value="Response_reg"/>
    <property type="match status" value="1"/>
</dbReference>
<dbReference type="Gene3D" id="3.40.50.2300">
    <property type="match status" value="1"/>
</dbReference>
<proteinExistence type="predicted"/>
<dbReference type="Gene3D" id="1.10.10.10">
    <property type="entry name" value="Winged helix-like DNA-binding domain superfamily/Winged helix DNA-binding domain"/>
    <property type="match status" value="1"/>
</dbReference>
<dbReference type="SUPFAM" id="SSF46894">
    <property type="entry name" value="C-terminal effector domain of the bipartite response regulators"/>
    <property type="match status" value="1"/>
</dbReference>
<dbReference type="SUPFAM" id="SSF52172">
    <property type="entry name" value="CheY-like"/>
    <property type="match status" value="1"/>
</dbReference>
<dbReference type="InterPro" id="IPR011006">
    <property type="entry name" value="CheY-like_superfamily"/>
</dbReference>
<evidence type="ECO:0000259" key="6">
    <source>
        <dbReference type="PROSITE" id="PS50043"/>
    </source>
</evidence>
<feature type="domain" description="Response regulatory" evidence="7">
    <location>
        <begin position="3"/>
        <end position="114"/>
    </location>
</feature>
<dbReference type="CDD" id="cd17535">
    <property type="entry name" value="REC_NarL-like"/>
    <property type="match status" value="1"/>
</dbReference>
<evidence type="ECO:0000256" key="4">
    <source>
        <dbReference type="ARBA" id="ARBA00023163"/>
    </source>
</evidence>
<dbReference type="RefSeq" id="WP_120213596.1">
    <property type="nucleotide sequence ID" value="NZ_BMCW01000003.1"/>
</dbReference>
<evidence type="ECO:0000313" key="10">
    <source>
        <dbReference type="Proteomes" id="UP000285906"/>
    </source>
</evidence>
<dbReference type="InterPro" id="IPR000792">
    <property type="entry name" value="Tscrpt_reg_LuxR_C"/>
</dbReference>
<dbReference type="Proteomes" id="UP000285906">
    <property type="component" value="Unassembled WGS sequence"/>
</dbReference>
<dbReference type="InterPro" id="IPR001789">
    <property type="entry name" value="Sig_transdc_resp-reg_receiver"/>
</dbReference>
<evidence type="ECO:0000256" key="2">
    <source>
        <dbReference type="ARBA" id="ARBA00023015"/>
    </source>
</evidence>
<dbReference type="CDD" id="cd06170">
    <property type="entry name" value="LuxR_C_like"/>
    <property type="match status" value="1"/>
</dbReference>
<dbReference type="EMBL" id="BMCW01000003">
    <property type="protein sequence ID" value="GGG58199.1"/>
    <property type="molecule type" value="Genomic_DNA"/>
</dbReference>
<accession>A0A420D9W7</accession>
<evidence type="ECO:0000313" key="9">
    <source>
        <dbReference type="EMBL" id="RKE87827.1"/>
    </source>
</evidence>
<evidence type="ECO:0000256" key="3">
    <source>
        <dbReference type="ARBA" id="ARBA00023125"/>
    </source>
</evidence>
<organism evidence="9 10">
    <name type="scientific">Epilithonimonas arachidiradicis</name>
    <dbReference type="NCBI Taxonomy" id="1617282"/>
    <lineage>
        <taxon>Bacteria</taxon>
        <taxon>Pseudomonadati</taxon>
        <taxon>Bacteroidota</taxon>
        <taxon>Flavobacteriia</taxon>
        <taxon>Flavobacteriales</taxon>
        <taxon>Weeksellaceae</taxon>
        <taxon>Chryseobacterium group</taxon>
        <taxon>Epilithonimonas</taxon>
    </lineage>
</organism>
<dbReference type="GO" id="GO:0006355">
    <property type="term" value="P:regulation of DNA-templated transcription"/>
    <property type="evidence" value="ECO:0007669"/>
    <property type="project" value="InterPro"/>
</dbReference>
<evidence type="ECO:0000313" key="8">
    <source>
        <dbReference type="EMBL" id="GGG58199.1"/>
    </source>
</evidence>
<keyword evidence="4" id="KW-0804">Transcription</keyword>
<dbReference type="PROSITE" id="PS50110">
    <property type="entry name" value="RESPONSE_REGULATORY"/>
    <property type="match status" value="1"/>
</dbReference>
<dbReference type="PROSITE" id="PS50043">
    <property type="entry name" value="HTH_LUXR_2"/>
    <property type="match status" value="1"/>
</dbReference>
<dbReference type="OrthoDB" id="9797341at2"/>
<dbReference type="PANTHER" id="PTHR43214">
    <property type="entry name" value="TWO-COMPONENT RESPONSE REGULATOR"/>
    <property type="match status" value="1"/>
</dbReference>
<evidence type="ECO:0000256" key="1">
    <source>
        <dbReference type="ARBA" id="ARBA00022553"/>
    </source>
</evidence>
<dbReference type="GO" id="GO:0000160">
    <property type="term" value="P:phosphorelay signal transduction system"/>
    <property type="evidence" value="ECO:0007669"/>
    <property type="project" value="InterPro"/>
</dbReference>